<accession>A0ABS2MQH7</accession>
<reference evidence="4 5" key="1">
    <citation type="submission" date="2021-01" db="EMBL/GenBank/DDBJ databases">
        <title>Genomic Encyclopedia of Type Strains, Phase IV (KMG-IV): sequencing the most valuable type-strain genomes for metagenomic binning, comparative biology and taxonomic classification.</title>
        <authorList>
            <person name="Goeker M."/>
        </authorList>
    </citation>
    <scope>NUCLEOTIDE SEQUENCE [LARGE SCALE GENOMIC DNA]</scope>
    <source>
        <strain evidence="4 5">DSM 24436</strain>
    </source>
</reference>
<name>A0ABS2MQH7_9FIRM</name>
<dbReference type="PANTHER" id="PTHR22789">
    <property type="entry name" value="FUCULOSE PHOSPHATE ALDOLASE"/>
    <property type="match status" value="1"/>
</dbReference>
<dbReference type="EC" id="4.1.2.17" evidence="4"/>
<proteinExistence type="predicted"/>
<keyword evidence="2 4" id="KW-0456">Lyase</keyword>
<dbReference type="RefSeq" id="WP_204663319.1">
    <property type="nucleotide sequence ID" value="NZ_JAFBDT010000006.1"/>
</dbReference>
<evidence type="ECO:0000256" key="1">
    <source>
        <dbReference type="ARBA" id="ARBA00022723"/>
    </source>
</evidence>
<keyword evidence="5" id="KW-1185">Reference proteome</keyword>
<dbReference type="InterPro" id="IPR036409">
    <property type="entry name" value="Aldolase_II/adducin_N_sf"/>
</dbReference>
<dbReference type="SUPFAM" id="SSF53639">
    <property type="entry name" value="AraD/HMP-PK domain-like"/>
    <property type="match status" value="1"/>
</dbReference>
<dbReference type="Pfam" id="PF00596">
    <property type="entry name" value="Aldolase_II"/>
    <property type="match status" value="1"/>
</dbReference>
<dbReference type="InterPro" id="IPR001303">
    <property type="entry name" value="Aldolase_II/adducin_N"/>
</dbReference>
<gene>
    <name evidence="4" type="ORF">JOC49_001155</name>
</gene>
<protein>
    <submittedName>
        <fullName evidence="4">L-fuculose-phosphate aldolase</fullName>
        <ecNumber evidence="4">4.1.2.17</ecNumber>
    </submittedName>
</protein>
<feature type="domain" description="Class II aldolase/adducin N-terminal" evidence="3">
    <location>
        <begin position="10"/>
        <end position="187"/>
    </location>
</feature>
<dbReference type="GO" id="GO:0008738">
    <property type="term" value="F:L-fuculose-phosphate aldolase activity"/>
    <property type="evidence" value="ECO:0007669"/>
    <property type="project" value="UniProtKB-EC"/>
</dbReference>
<keyword evidence="1" id="KW-0479">Metal-binding</keyword>
<dbReference type="InterPro" id="IPR050197">
    <property type="entry name" value="Aldolase_class_II_sugar_metab"/>
</dbReference>
<organism evidence="4 5">
    <name type="scientific">Fusibacter tunisiensis</name>
    <dbReference type="NCBI Taxonomy" id="1008308"/>
    <lineage>
        <taxon>Bacteria</taxon>
        <taxon>Bacillati</taxon>
        <taxon>Bacillota</taxon>
        <taxon>Clostridia</taxon>
        <taxon>Eubacteriales</taxon>
        <taxon>Eubacteriales Family XII. Incertae Sedis</taxon>
        <taxon>Fusibacter</taxon>
    </lineage>
</organism>
<evidence type="ECO:0000313" key="5">
    <source>
        <dbReference type="Proteomes" id="UP000767854"/>
    </source>
</evidence>
<dbReference type="PANTHER" id="PTHR22789:SF0">
    <property type="entry name" value="3-OXO-TETRONATE 4-PHOSPHATE DECARBOXYLASE-RELATED"/>
    <property type="match status" value="1"/>
</dbReference>
<dbReference type="SMART" id="SM01007">
    <property type="entry name" value="Aldolase_II"/>
    <property type="match status" value="1"/>
</dbReference>
<dbReference type="Gene3D" id="3.40.225.10">
    <property type="entry name" value="Class II aldolase/adducin N-terminal domain"/>
    <property type="match status" value="1"/>
</dbReference>
<evidence type="ECO:0000256" key="2">
    <source>
        <dbReference type="ARBA" id="ARBA00023239"/>
    </source>
</evidence>
<evidence type="ECO:0000313" key="4">
    <source>
        <dbReference type="EMBL" id="MBM7561635.1"/>
    </source>
</evidence>
<comment type="caution">
    <text evidence="4">The sequence shown here is derived from an EMBL/GenBank/DDBJ whole genome shotgun (WGS) entry which is preliminary data.</text>
</comment>
<dbReference type="Proteomes" id="UP000767854">
    <property type="component" value="Unassembled WGS sequence"/>
</dbReference>
<evidence type="ECO:0000259" key="3">
    <source>
        <dbReference type="SMART" id="SM01007"/>
    </source>
</evidence>
<dbReference type="EMBL" id="JAFBDT010000006">
    <property type="protein sequence ID" value="MBM7561635.1"/>
    <property type="molecule type" value="Genomic_DNA"/>
</dbReference>
<sequence length="217" mass="23586">MSLKHQIARKEIIEAGRQILESALVIGTWGNISVRVPEDELIAITPSGVDYNRLIPENIPIMDFEGNLIDGNMTPSIELAMHLEIYKNRPDINAIVHTHSTYCTAMAIARQPIPAACEDLIQIVGGAVRVAEYKLPGTLELGKAAVLALEDRNAVLLANHGLLAAGKDLKETLKIAHICEKSAHATLLAANIGGAVSLSKEDCAIMRDFYLNKYGQR</sequence>